<dbReference type="GO" id="GO:0046872">
    <property type="term" value="F:metal ion binding"/>
    <property type="evidence" value="ECO:0007669"/>
    <property type="project" value="UniProtKB-KW"/>
</dbReference>
<dbReference type="GO" id="GO:0005737">
    <property type="term" value="C:cytoplasm"/>
    <property type="evidence" value="ECO:0007669"/>
    <property type="project" value="UniProtKB-SubCell"/>
</dbReference>
<dbReference type="InterPro" id="IPR010159">
    <property type="entry name" value="N-acyl_aa_amidohydrolase"/>
</dbReference>
<dbReference type="InterPro" id="IPR052083">
    <property type="entry name" value="Aminoacylase-1_M20A"/>
</dbReference>
<dbReference type="PIRSF" id="PIRSF036696">
    <property type="entry name" value="ACY-1"/>
    <property type="match status" value="1"/>
</dbReference>
<dbReference type="FunFam" id="3.40.630.10:FF:000019">
    <property type="entry name" value="Aminoacylase 1"/>
    <property type="match status" value="1"/>
</dbReference>
<feature type="binding site" evidence="10">
    <location>
        <position position="114"/>
    </location>
    <ligand>
        <name>Zn(2+)</name>
        <dbReference type="ChEBI" id="CHEBI:29105"/>
        <label>1</label>
    </ligand>
</feature>
<dbReference type="SUPFAM" id="SSF53187">
    <property type="entry name" value="Zn-dependent exopeptidases"/>
    <property type="match status" value="1"/>
</dbReference>
<evidence type="ECO:0000256" key="1">
    <source>
        <dbReference type="ARBA" id="ARBA00004496"/>
    </source>
</evidence>
<feature type="binding site" evidence="10">
    <location>
        <position position="114"/>
    </location>
    <ligand>
        <name>Zn(2+)</name>
        <dbReference type="ChEBI" id="CHEBI:29105"/>
        <label>2</label>
    </ligand>
</feature>
<dbReference type="GO" id="GO:0006520">
    <property type="term" value="P:amino acid metabolic process"/>
    <property type="evidence" value="ECO:0007669"/>
    <property type="project" value="InterPro"/>
</dbReference>
<comment type="subcellular location">
    <subcellularLocation>
        <location evidence="1">Cytoplasm</location>
    </subcellularLocation>
</comment>
<evidence type="ECO:0000256" key="6">
    <source>
        <dbReference type="ARBA" id="ARBA00022801"/>
    </source>
</evidence>
<dbReference type="InterPro" id="IPR011650">
    <property type="entry name" value="Peptidase_M20_dimer"/>
</dbReference>
<comment type="similarity">
    <text evidence="2">Belongs to the peptidase M20A family.</text>
</comment>
<evidence type="ECO:0000256" key="7">
    <source>
        <dbReference type="ARBA" id="ARBA00022833"/>
    </source>
</evidence>
<feature type="active site" evidence="9">
    <location>
        <position position="83"/>
    </location>
</feature>
<protein>
    <recommendedName>
        <fullName evidence="3">N-acyl-aliphatic-L-amino acid amidohydrolase</fullName>
        <ecNumber evidence="3">3.5.1.14</ecNumber>
    </recommendedName>
    <alternativeName>
        <fullName evidence="8">N-acyl-L-amino-acid amidohydrolase</fullName>
    </alternativeName>
</protein>
<dbReference type="Gene3D" id="1.10.150.900">
    <property type="match status" value="1"/>
</dbReference>
<evidence type="ECO:0000256" key="8">
    <source>
        <dbReference type="ARBA" id="ARBA00029656"/>
    </source>
</evidence>
<keyword evidence="6" id="KW-0378">Hydrolase</keyword>
<evidence type="ECO:0000256" key="10">
    <source>
        <dbReference type="PIRSR" id="PIRSR036696-2"/>
    </source>
</evidence>
<evidence type="ECO:0000256" key="4">
    <source>
        <dbReference type="ARBA" id="ARBA00022490"/>
    </source>
</evidence>
<feature type="binding site" evidence="10">
    <location>
        <position position="373"/>
    </location>
    <ligand>
        <name>Zn(2+)</name>
        <dbReference type="ChEBI" id="CHEBI:29105"/>
        <label>2</label>
    </ligand>
</feature>
<dbReference type="EC" id="3.5.1.14" evidence="3"/>
<proteinExistence type="inferred from homology"/>
<dbReference type="Pfam" id="PF07687">
    <property type="entry name" value="M20_dimer"/>
    <property type="match status" value="1"/>
</dbReference>
<gene>
    <name evidence="13" type="primary">LOC115626727</name>
</gene>
<dbReference type="PROSITE" id="PS00759">
    <property type="entry name" value="ARGE_DAPE_CPG2_2"/>
    <property type="match status" value="1"/>
</dbReference>
<dbReference type="Gene3D" id="3.30.70.360">
    <property type="match status" value="1"/>
</dbReference>
<sequence length="403" mass="45119">MSNIEKWEKNEEIAIFREYLRIPTVQPDIDYTECVAFLRRQAASLDLPVEVVHPVVPSKPVVVMKWMGSEPALPALLLNSHMDVVPVYPERWTNPPFSAHLAEDGRIYARGAQDMKCVAMQYLGAIRALKASGYQPRRTVFLSFVPDEEIGGAHGMKDYVNTKHFKDLNIGFALDEGMADEGEIYSVFYAERTLWHLKLNISGAAGHGLMLLPNTAGEKLNYVTQKLMQFRAGERQRLLAGGKSLGDVTTVNLTVLRGGVQTNVLPSLIEATFDIRFSLDVDMEAFEQQLRDWCEEAGGGIEVEFVVKNPRFGATAIDDSNPYWLSFKSALEQFGERLQTLVLPGATDVRYVRNAGIPALGFSPIKHTPRTLHDDNEWLHADTYLHGIEVYKRLIPALADTQA</sequence>
<feature type="active site" description="Proton acceptor" evidence="9">
    <location>
        <position position="148"/>
    </location>
</feature>
<dbReference type="Pfam" id="PF01546">
    <property type="entry name" value="Peptidase_M20"/>
    <property type="match status" value="1"/>
</dbReference>
<organism evidence="12 13">
    <name type="scientific">Drosophila lebanonensis</name>
    <name type="common">Fruit fly</name>
    <name type="synonym">Scaptodrosophila lebanonensis</name>
    <dbReference type="NCBI Taxonomy" id="7225"/>
    <lineage>
        <taxon>Eukaryota</taxon>
        <taxon>Metazoa</taxon>
        <taxon>Ecdysozoa</taxon>
        <taxon>Arthropoda</taxon>
        <taxon>Hexapoda</taxon>
        <taxon>Insecta</taxon>
        <taxon>Pterygota</taxon>
        <taxon>Neoptera</taxon>
        <taxon>Endopterygota</taxon>
        <taxon>Diptera</taxon>
        <taxon>Brachycera</taxon>
        <taxon>Muscomorpha</taxon>
        <taxon>Ephydroidea</taxon>
        <taxon>Drosophilidae</taxon>
        <taxon>Scaptodrosophila</taxon>
    </lineage>
</organism>
<comment type="cofactor">
    <cofactor evidence="10">
        <name>Zn(2+)</name>
        <dbReference type="ChEBI" id="CHEBI:29105"/>
    </cofactor>
    <text evidence="10">Binds 2 Zn(2+) ions per subunit.</text>
</comment>
<dbReference type="InterPro" id="IPR001261">
    <property type="entry name" value="ArgE/DapE_CS"/>
</dbReference>
<dbReference type="AlphaFoldDB" id="A0A6J2TSC6"/>
<evidence type="ECO:0000256" key="9">
    <source>
        <dbReference type="PIRSR" id="PIRSR036696-1"/>
    </source>
</evidence>
<dbReference type="Proteomes" id="UP000504634">
    <property type="component" value="Unplaced"/>
</dbReference>
<evidence type="ECO:0000256" key="2">
    <source>
        <dbReference type="ARBA" id="ARBA00006247"/>
    </source>
</evidence>
<name>A0A6J2TSC6_DROLE</name>
<dbReference type="PANTHER" id="PTHR45892">
    <property type="entry name" value="AMINOACYLASE-1"/>
    <property type="match status" value="1"/>
</dbReference>
<keyword evidence="7 10" id="KW-0862">Zinc</keyword>
<dbReference type="RefSeq" id="XP_030378033.1">
    <property type="nucleotide sequence ID" value="XM_030522173.1"/>
</dbReference>
<feature type="binding site" evidence="10">
    <location>
        <position position="176"/>
    </location>
    <ligand>
        <name>Zn(2+)</name>
        <dbReference type="ChEBI" id="CHEBI:29105"/>
        <label>1</label>
    </ligand>
</feature>
<evidence type="ECO:0000256" key="5">
    <source>
        <dbReference type="ARBA" id="ARBA00022723"/>
    </source>
</evidence>
<dbReference type="InterPro" id="IPR002933">
    <property type="entry name" value="Peptidase_M20"/>
</dbReference>
<dbReference type="FunFam" id="3.30.70.360:FF:000005">
    <property type="entry name" value="Putative Aminoacylase-1"/>
    <property type="match status" value="1"/>
</dbReference>
<dbReference type="PANTHER" id="PTHR45892:SF1">
    <property type="entry name" value="AMINOACYLASE-1"/>
    <property type="match status" value="1"/>
</dbReference>
<evidence type="ECO:0000313" key="13">
    <source>
        <dbReference type="RefSeq" id="XP_030378033.1"/>
    </source>
</evidence>
<feature type="binding site" evidence="10">
    <location>
        <position position="81"/>
    </location>
    <ligand>
        <name>Zn(2+)</name>
        <dbReference type="ChEBI" id="CHEBI:29105"/>
        <label>1</label>
    </ligand>
</feature>
<dbReference type="Gene3D" id="3.40.630.10">
    <property type="entry name" value="Zn peptidases"/>
    <property type="match status" value="1"/>
</dbReference>
<dbReference type="GeneID" id="115626727"/>
<dbReference type="InterPro" id="IPR036264">
    <property type="entry name" value="Bact_exopeptidase_dim_dom"/>
</dbReference>
<keyword evidence="12" id="KW-1185">Reference proteome</keyword>
<dbReference type="GO" id="GO:0004046">
    <property type="term" value="F:aminoacylase activity"/>
    <property type="evidence" value="ECO:0007669"/>
    <property type="project" value="UniProtKB-EC"/>
</dbReference>
<keyword evidence="4" id="KW-0963">Cytoplasm</keyword>
<keyword evidence="5 10" id="KW-0479">Metal-binding</keyword>
<dbReference type="SUPFAM" id="SSF55031">
    <property type="entry name" value="Bacterial exopeptidase dimerisation domain"/>
    <property type="match status" value="1"/>
</dbReference>
<evidence type="ECO:0000256" key="3">
    <source>
        <dbReference type="ARBA" id="ARBA00011913"/>
    </source>
</evidence>
<feature type="domain" description="Peptidase M20 dimerisation" evidence="11">
    <location>
        <begin position="190"/>
        <end position="298"/>
    </location>
</feature>
<feature type="binding site" evidence="10">
    <location>
        <position position="149"/>
    </location>
    <ligand>
        <name>Zn(2+)</name>
        <dbReference type="ChEBI" id="CHEBI:29105"/>
        <label>2</label>
    </ligand>
</feature>
<evidence type="ECO:0000259" key="11">
    <source>
        <dbReference type="Pfam" id="PF07687"/>
    </source>
</evidence>
<dbReference type="OrthoDB" id="3064516at2759"/>
<evidence type="ECO:0000313" key="12">
    <source>
        <dbReference type="Proteomes" id="UP000504634"/>
    </source>
</evidence>
<dbReference type="PROSITE" id="PS00758">
    <property type="entry name" value="ARGE_DAPE_CPG2_1"/>
    <property type="match status" value="1"/>
</dbReference>
<reference evidence="13" key="1">
    <citation type="submission" date="2025-08" db="UniProtKB">
        <authorList>
            <consortium name="RefSeq"/>
        </authorList>
    </citation>
    <scope>IDENTIFICATION</scope>
    <source>
        <strain evidence="13">11010-0011.00</strain>
        <tissue evidence="13">Whole body</tissue>
    </source>
</reference>
<accession>A0A6J2TSC6</accession>
<dbReference type="NCBIfam" id="TIGR01880">
    <property type="entry name" value="Ac-peptdase-euk"/>
    <property type="match status" value="1"/>
</dbReference>